<sequence>MNSPAYYYFDNSLFGWGIKDSDSRYVYGNRILCQYFSITANQLVGSLDTELIPDIRQYYDHILADDKKILTTSEMSIVLKTFDYGRQDKLRSFLVEKRPWRLDNDTNGIACTYIEIINVYFSSFLMANEGKPLIFNRPKNIFTDKEWEVVLLLKCGVRKNIMPDILGISFSALRNRLTRCYDKTGVTNSSALLRHCIQRGWDNYIPPYFLTKGYVSFF</sequence>
<keyword evidence="3" id="KW-1185">Reference proteome</keyword>
<evidence type="ECO:0000313" key="2">
    <source>
        <dbReference type="EMBL" id="SFN03752.1"/>
    </source>
</evidence>
<dbReference type="Gene3D" id="3.30.450.20">
    <property type="entry name" value="PAS domain"/>
    <property type="match status" value="1"/>
</dbReference>
<organism evidence="2 3">
    <name type="scientific">Izhakiella capsodis</name>
    <dbReference type="NCBI Taxonomy" id="1367852"/>
    <lineage>
        <taxon>Bacteria</taxon>
        <taxon>Pseudomonadati</taxon>
        <taxon>Pseudomonadota</taxon>
        <taxon>Gammaproteobacteria</taxon>
        <taxon>Enterobacterales</taxon>
        <taxon>Erwiniaceae</taxon>
        <taxon>Izhakiella</taxon>
    </lineage>
</organism>
<dbReference type="Pfam" id="PF08448">
    <property type="entry name" value="PAS_4"/>
    <property type="match status" value="1"/>
</dbReference>
<dbReference type="InterPro" id="IPR035965">
    <property type="entry name" value="PAS-like_dom_sf"/>
</dbReference>
<proteinExistence type="predicted"/>
<name>A0A1I4VR21_9GAMM</name>
<dbReference type="InterPro" id="IPR036388">
    <property type="entry name" value="WH-like_DNA-bd_sf"/>
</dbReference>
<dbReference type="Gene3D" id="1.10.10.10">
    <property type="entry name" value="Winged helix-like DNA-binding domain superfamily/Winged helix DNA-binding domain"/>
    <property type="match status" value="1"/>
</dbReference>
<dbReference type="SUPFAM" id="SSF46894">
    <property type="entry name" value="C-terminal effector domain of the bipartite response regulators"/>
    <property type="match status" value="1"/>
</dbReference>
<dbReference type="OrthoDB" id="6191871at2"/>
<dbReference type="STRING" id="1367852.SAMN05216516_10224"/>
<protein>
    <submittedName>
        <fullName evidence="2">PAS fold-containing protein</fullName>
    </submittedName>
</protein>
<dbReference type="SUPFAM" id="SSF55785">
    <property type="entry name" value="PYP-like sensor domain (PAS domain)"/>
    <property type="match status" value="1"/>
</dbReference>
<gene>
    <name evidence="2" type="ORF">SAMN05216516_10224</name>
</gene>
<dbReference type="Proteomes" id="UP000242222">
    <property type="component" value="Unassembled WGS sequence"/>
</dbReference>
<reference evidence="3" key="1">
    <citation type="submission" date="2016-10" db="EMBL/GenBank/DDBJ databases">
        <authorList>
            <person name="Varghese N."/>
            <person name="Submissions S."/>
        </authorList>
    </citation>
    <scope>NUCLEOTIDE SEQUENCE [LARGE SCALE GENOMIC DNA]</scope>
    <source>
        <strain evidence="3">N6PO6</strain>
    </source>
</reference>
<accession>A0A1I4VR21</accession>
<evidence type="ECO:0000313" key="3">
    <source>
        <dbReference type="Proteomes" id="UP000242222"/>
    </source>
</evidence>
<evidence type="ECO:0000259" key="1">
    <source>
        <dbReference type="Pfam" id="PF08448"/>
    </source>
</evidence>
<dbReference type="GO" id="GO:0003677">
    <property type="term" value="F:DNA binding"/>
    <property type="evidence" value="ECO:0007669"/>
    <property type="project" value="InterPro"/>
</dbReference>
<dbReference type="InterPro" id="IPR016032">
    <property type="entry name" value="Sig_transdc_resp-reg_C-effctor"/>
</dbReference>
<dbReference type="InterPro" id="IPR013656">
    <property type="entry name" value="PAS_4"/>
</dbReference>
<dbReference type="AlphaFoldDB" id="A0A1I4VR21"/>
<dbReference type="GO" id="GO:0006355">
    <property type="term" value="P:regulation of DNA-templated transcription"/>
    <property type="evidence" value="ECO:0007669"/>
    <property type="project" value="InterPro"/>
</dbReference>
<dbReference type="EMBL" id="FOVC01000002">
    <property type="protein sequence ID" value="SFN03752.1"/>
    <property type="molecule type" value="Genomic_DNA"/>
</dbReference>
<dbReference type="RefSeq" id="WP_092875257.1">
    <property type="nucleotide sequence ID" value="NZ_FOVC01000002.1"/>
</dbReference>
<feature type="domain" description="PAS fold-4" evidence="1">
    <location>
        <begin position="9"/>
        <end position="116"/>
    </location>
</feature>